<sequence length="214" mass="24215">MSVIVSRAEEMKALMMSAALLFPVQAGAPVEPRVFERLHIANHRAYWISYFHRDLTPEEEAGLWAQYAQAQPTPDVYGPAELLEKLHSLQYNCISNGGTYTVEGDDEEARRRLVVSVAFEAMVPGGAFVQLADFGHMRRPDLERYEITTRNHSEGVRGRVYLLDGMPHPFEGFITTDPVQAFRHLWEMHDACAAHAQAEYERALEAQARKLGVM</sequence>
<evidence type="ECO:0000313" key="1">
    <source>
        <dbReference type="EMBL" id="MDP9766113.1"/>
    </source>
</evidence>
<dbReference type="Proteomes" id="UP001232163">
    <property type="component" value="Unassembled WGS sequence"/>
</dbReference>
<evidence type="ECO:0000313" key="2">
    <source>
        <dbReference type="Proteomes" id="UP001232163"/>
    </source>
</evidence>
<comment type="caution">
    <text evidence="1">The sequence shown here is derived from an EMBL/GenBank/DDBJ whole genome shotgun (WGS) entry which is preliminary data.</text>
</comment>
<name>A0ABT9MHQ0_9DEIO</name>
<protein>
    <submittedName>
        <fullName evidence="1">Uncharacterized protein</fullName>
    </submittedName>
</protein>
<dbReference type="EMBL" id="JAURUR010000020">
    <property type="protein sequence ID" value="MDP9766113.1"/>
    <property type="molecule type" value="Genomic_DNA"/>
</dbReference>
<keyword evidence="2" id="KW-1185">Reference proteome</keyword>
<accession>A0ABT9MHQ0</accession>
<reference evidence="1 2" key="1">
    <citation type="submission" date="2023-07" db="EMBL/GenBank/DDBJ databases">
        <title>Genomic Encyclopedia of Type Strains, Phase IV (KMG-IV): sequencing the most valuable type-strain genomes for metagenomic binning, comparative biology and taxonomic classification.</title>
        <authorList>
            <person name="Goeker M."/>
        </authorList>
    </citation>
    <scope>NUCLEOTIDE SEQUENCE [LARGE SCALE GENOMIC DNA]</scope>
    <source>
        <strain evidence="1 2">NIO-1023</strain>
    </source>
</reference>
<dbReference type="RefSeq" id="WP_307468959.1">
    <property type="nucleotide sequence ID" value="NZ_JAURUR010000020.1"/>
</dbReference>
<gene>
    <name evidence="1" type="ORF">QO006_003577</name>
</gene>
<organism evidence="1 2">
    <name type="scientific">Deinococcus enclensis</name>
    <dbReference type="NCBI Taxonomy" id="1049582"/>
    <lineage>
        <taxon>Bacteria</taxon>
        <taxon>Thermotogati</taxon>
        <taxon>Deinococcota</taxon>
        <taxon>Deinococci</taxon>
        <taxon>Deinococcales</taxon>
        <taxon>Deinococcaceae</taxon>
        <taxon>Deinococcus</taxon>
    </lineage>
</organism>
<proteinExistence type="predicted"/>